<dbReference type="Gene3D" id="3.30.10.20">
    <property type="match status" value="1"/>
</dbReference>
<evidence type="ECO:0000259" key="3">
    <source>
        <dbReference type="SMART" id="SM00894"/>
    </source>
</evidence>
<gene>
    <name evidence="4" type="ORF">GCM10023205_46980</name>
</gene>
<protein>
    <recommendedName>
        <fullName evidence="3">Excalibur calcium-binding domain-containing protein</fullName>
    </recommendedName>
</protein>
<dbReference type="CDD" id="cd06577">
    <property type="entry name" value="PASTA_pknB"/>
    <property type="match status" value="1"/>
</dbReference>
<feature type="compositionally biased region" description="Polar residues" evidence="1">
    <location>
        <begin position="140"/>
        <end position="151"/>
    </location>
</feature>
<evidence type="ECO:0000256" key="1">
    <source>
        <dbReference type="SAM" id="MobiDB-lite"/>
    </source>
</evidence>
<dbReference type="EMBL" id="BAABHS010000016">
    <property type="protein sequence ID" value="GAA4974816.1"/>
    <property type="molecule type" value="Genomic_DNA"/>
</dbReference>
<accession>A0ABP9HNW8</accession>
<feature type="region of interest" description="Disordered" evidence="1">
    <location>
        <begin position="82"/>
        <end position="169"/>
    </location>
</feature>
<comment type="caution">
    <text evidence="4">The sequence shown here is derived from an EMBL/GenBank/DDBJ whole genome shotgun (WGS) entry which is preliminary data.</text>
</comment>
<dbReference type="Proteomes" id="UP001500466">
    <property type="component" value="Unassembled WGS sequence"/>
</dbReference>
<dbReference type="PROSITE" id="PS51257">
    <property type="entry name" value="PROKAR_LIPOPROTEIN"/>
    <property type="match status" value="1"/>
</dbReference>
<keyword evidence="2" id="KW-0732">Signal</keyword>
<proteinExistence type="predicted"/>
<feature type="region of interest" description="Disordered" evidence="1">
    <location>
        <begin position="190"/>
        <end position="212"/>
    </location>
</feature>
<dbReference type="InterPro" id="IPR008613">
    <property type="entry name" value="Excalibur_Ca-bd_domain"/>
</dbReference>
<reference evidence="5" key="1">
    <citation type="journal article" date="2019" name="Int. J. Syst. Evol. Microbiol.">
        <title>The Global Catalogue of Microorganisms (GCM) 10K type strain sequencing project: providing services to taxonomists for standard genome sequencing and annotation.</title>
        <authorList>
            <consortium name="The Broad Institute Genomics Platform"/>
            <consortium name="The Broad Institute Genome Sequencing Center for Infectious Disease"/>
            <person name="Wu L."/>
            <person name="Ma J."/>
        </authorList>
    </citation>
    <scope>NUCLEOTIDE SEQUENCE [LARGE SCALE GENOMIC DNA]</scope>
    <source>
        <strain evidence="5">JCM 17986</strain>
    </source>
</reference>
<feature type="signal peptide" evidence="2">
    <location>
        <begin position="1"/>
        <end position="21"/>
    </location>
</feature>
<dbReference type="InterPro" id="IPR005543">
    <property type="entry name" value="PASTA_dom"/>
</dbReference>
<organism evidence="4 5">
    <name type="scientific">Yinghuangia aomiensis</name>
    <dbReference type="NCBI Taxonomy" id="676205"/>
    <lineage>
        <taxon>Bacteria</taxon>
        <taxon>Bacillati</taxon>
        <taxon>Actinomycetota</taxon>
        <taxon>Actinomycetes</taxon>
        <taxon>Kitasatosporales</taxon>
        <taxon>Streptomycetaceae</taxon>
        <taxon>Yinghuangia</taxon>
    </lineage>
</organism>
<feature type="domain" description="Excalibur calcium-binding" evidence="3">
    <location>
        <begin position="174"/>
        <end position="210"/>
    </location>
</feature>
<evidence type="ECO:0000313" key="5">
    <source>
        <dbReference type="Proteomes" id="UP001500466"/>
    </source>
</evidence>
<sequence>MRDHAAGKAAVLIAASTLLLAGCSGGSGGSKATPKTAAKDTPGQGGAQAMVELPDLTGKDLATATATAKQLGFASIGYHDAVGKNRAPVPDKTWKVCDQTPKPGPSSVQDKVDFGAVPSKENCLAQPTVSAQKPTGAPTKASSTGGVTTPPRNEPTRPDPRPTTKNPFPTTIVFYRNCAEARAAGAAPLHVGEPGYSRMLDRDGDGVACDRG</sequence>
<name>A0ABP9HNW8_9ACTN</name>
<keyword evidence="5" id="KW-1185">Reference proteome</keyword>
<dbReference type="Pfam" id="PF05901">
    <property type="entry name" value="Excalibur"/>
    <property type="match status" value="1"/>
</dbReference>
<dbReference type="RefSeq" id="WP_345677592.1">
    <property type="nucleotide sequence ID" value="NZ_BAABHS010000016.1"/>
</dbReference>
<evidence type="ECO:0000313" key="4">
    <source>
        <dbReference type="EMBL" id="GAA4974816.1"/>
    </source>
</evidence>
<evidence type="ECO:0000256" key="2">
    <source>
        <dbReference type="SAM" id="SignalP"/>
    </source>
</evidence>
<feature type="chain" id="PRO_5045825628" description="Excalibur calcium-binding domain-containing protein" evidence="2">
    <location>
        <begin position="22"/>
        <end position="212"/>
    </location>
</feature>
<dbReference type="SMART" id="SM00894">
    <property type="entry name" value="Excalibur"/>
    <property type="match status" value="1"/>
</dbReference>
<feature type="region of interest" description="Disordered" evidence="1">
    <location>
        <begin position="25"/>
        <end position="48"/>
    </location>
</feature>
<feature type="compositionally biased region" description="Basic and acidic residues" evidence="1">
    <location>
        <begin position="199"/>
        <end position="212"/>
    </location>
</feature>